<dbReference type="RefSeq" id="XP_040613590.1">
    <property type="nucleotide sequence ID" value="XM_040757656.1"/>
</dbReference>
<dbReference type="InterPro" id="IPR015416">
    <property type="entry name" value="Znf_H2C2_histone_UAS-bd"/>
</dbReference>
<evidence type="ECO:0000256" key="7">
    <source>
        <dbReference type="SAM" id="MobiDB-lite"/>
    </source>
</evidence>
<keyword evidence="9" id="KW-1185">Reference proteome</keyword>
<name>A0ABM2YIV0_MESAU</name>
<dbReference type="InterPro" id="IPR036397">
    <property type="entry name" value="RNaseH_sf"/>
</dbReference>
<protein>
    <submittedName>
        <fullName evidence="10">Protein NYNRIN-like</fullName>
    </submittedName>
</protein>
<reference evidence="10" key="1">
    <citation type="submission" date="2025-08" db="UniProtKB">
        <authorList>
            <consortium name="RefSeq"/>
        </authorList>
    </citation>
    <scope>IDENTIFICATION</scope>
    <source>
        <tissue evidence="10">Liver</tissue>
    </source>
</reference>
<evidence type="ECO:0000313" key="10">
    <source>
        <dbReference type="RefSeq" id="XP_040613590.1"/>
    </source>
</evidence>
<organism evidence="9 10">
    <name type="scientific">Mesocricetus auratus</name>
    <name type="common">Golden hamster</name>
    <dbReference type="NCBI Taxonomy" id="10036"/>
    <lineage>
        <taxon>Eukaryota</taxon>
        <taxon>Metazoa</taxon>
        <taxon>Chordata</taxon>
        <taxon>Craniata</taxon>
        <taxon>Vertebrata</taxon>
        <taxon>Euteleostomi</taxon>
        <taxon>Mammalia</taxon>
        <taxon>Eutheria</taxon>
        <taxon>Euarchontoglires</taxon>
        <taxon>Glires</taxon>
        <taxon>Rodentia</taxon>
        <taxon>Myomorpha</taxon>
        <taxon>Muroidea</taxon>
        <taxon>Cricetidae</taxon>
        <taxon>Cricetinae</taxon>
        <taxon>Mesocricetus</taxon>
    </lineage>
</organism>
<keyword evidence="3" id="KW-0540">Nuclease</keyword>
<dbReference type="Pfam" id="PF09337">
    <property type="entry name" value="zf-H2C2"/>
    <property type="match status" value="1"/>
</dbReference>
<sequence>MTRYLINSLHKLTHLSSRKMRELLAREENTRHLLGMEELLKQVTERCDACARVNATRLKLPMGTRARGHWPGVHWEIDFTEIKPGKYGYKYLLVFVDTFLGWTEAYPTKHETAKVVTKKLLEEIFPRYGMPQLTCRHSSWSSRKSGSPWPKPTETRGDTLSSPTPITWETVFGSDATRLRTLNPAGRDHTRSC</sequence>
<dbReference type="PROSITE" id="PS50994">
    <property type="entry name" value="INTEGRASE"/>
    <property type="match status" value="1"/>
</dbReference>
<dbReference type="Pfam" id="PF00665">
    <property type="entry name" value="rve"/>
    <property type="match status" value="1"/>
</dbReference>
<accession>A0ABM2YIV0</accession>
<dbReference type="GeneID" id="121144273"/>
<evidence type="ECO:0000256" key="3">
    <source>
        <dbReference type="ARBA" id="ARBA00022722"/>
    </source>
</evidence>
<keyword evidence="4" id="KW-0255">Endonuclease</keyword>
<evidence type="ECO:0000256" key="1">
    <source>
        <dbReference type="ARBA" id="ARBA00022679"/>
    </source>
</evidence>
<gene>
    <name evidence="10" type="primary">LOC121144273</name>
</gene>
<evidence type="ECO:0000256" key="6">
    <source>
        <dbReference type="ARBA" id="ARBA00022918"/>
    </source>
</evidence>
<feature type="domain" description="Integrase catalytic" evidence="8">
    <location>
        <begin position="67"/>
        <end position="132"/>
    </location>
</feature>
<dbReference type="InterPro" id="IPR001584">
    <property type="entry name" value="Integrase_cat-core"/>
</dbReference>
<dbReference type="Gene3D" id="3.30.420.10">
    <property type="entry name" value="Ribonuclease H-like superfamily/Ribonuclease H"/>
    <property type="match status" value="1"/>
</dbReference>
<dbReference type="Gene3D" id="1.10.340.70">
    <property type="match status" value="1"/>
</dbReference>
<keyword evidence="6" id="KW-0695">RNA-directed DNA polymerase</keyword>
<evidence type="ECO:0000259" key="8">
    <source>
        <dbReference type="PROSITE" id="PS50994"/>
    </source>
</evidence>
<evidence type="ECO:0000313" key="9">
    <source>
        <dbReference type="Proteomes" id="UP000886700"/>
    </source>
</evidence>
<dbReference type="PANTHER" id="PTHR41694:SF5">
    <property type="entry name" value="RIBONUCLEASE H"/>
    <property type="match status" value="1"/>
</dbReference>
<evidence type="ECO:0000256" key="5">
    <source>
        <dbReference type="ARBA" id="ARBA00022801"/>
    </source>
</evidence>
<feature type="region of interest" description="Disordered" evidence="7">
    <location>
        <begin position="137"/>
        <end position="162"/>
    </location>
</feature>
<feature type="compositionally biased region" description="Low complexity" evidence="7">
    <location>
        <begin position="138"/>
        <end position="148"/>
    </location>
</feature>
<dbReference type="InterPro" id="IPR012337">
    <property type="entry name" value="RNaseH-like_sf"/>
</dbReference>
<dbReference type="Proteomes" id="UP000886700">
    <property type="component" value="Unplaced"/>
</dbReference>
<evidence type="ECO:0000256" key="2">
    <source>
        <dbReference type="ARBA" id="ARBA00022695"/>
    </source>
</evidence>
<keyword evidence="2" id="KW-0548">Nucleotidyltransferase</keyword>
<dbReference type="SUPFAM" id="SSF53098">
    <property type="entry name" value="Ribonuclease H-like"/>
    <property type="match status" value="1"/>
</dbReference>
<proteinExistence type="predicted"/>
<keyword evidence="5" id="KW-0378">Hydrolase</keyword>
<dbReference type="PANTHER" id="PTHR41694">
    <property type="entry name" value="ENDOGENOUS RETROVIRUS GROUP K MEMBER POL PROTEIN"/>
    <property type="match status" value="1"/>
</dbReference>
<evidence type="ECO:0000256" key="4">
    <source>
        <dbReference type="ARBA" id="ARBA00022759"/>
    </source>
</evidence>
<keyword evidence="1" id="KW-0808">Transferase</keyword>